<dbReference type="PANTHER" id="PTHR38479:SF2">
    <property type="entry name" value="WINGED HELIX DNA-BINDING DOMAIN-CONTAINING PROTEIN"/>
    <property type="match status" value="1"/>
</dbReference>
<organism evidence="1 2">
    <name type="scientific">Isoptericola cucumis</name>
    <dbReference type="NCBI Taxonomy" id="1776856"/>
    <lineage>
        <taxon>Bacteria</taxon>
        <taxon>Bacillati</taxon>
        <taxon>Actinomycetota</taxon>
        <taxon>Actinomycetes</taxon>
        <taxon>Micrococcales</taxon>
        <taxon>Promicromonosporaceae</taxon>
        <taxon>Isoptericola</taxon>
    </lineage>
</organism>
<dbReference type="RefSeq" id="WP_188522266.1">
    <property type="nucleotide sequence ID" value="NZ_BMDG01000002.1"/>
</dbReference>
<keyword evidence="2" id="KW-1185">Reference proteome</keyword>
<evidence type="ECO:0000313" key="2">
    <source>
        <dbReference type="Proteomes" id="UP000632535"/>
    </source>
</evidence>
<dbReference type="PANTHER" id="PTHR38479">
    <property type="entry name" value="LMO0824 PROTEIN"/>
    <property type="match status" value="1"/>
</dbReference>
<evidence type="ECO:0000313" key="1">
    <source>
        <dbReference type="EMBL" id="GGI05600.1"/>
    </source>
</evidence>
<dbReference type="EMBL" id="BMDG01000002">
    <property type="protein sequence ID" value="GGI05600.1"/>
    <property type="molecule type" value="Genomic_DNA"/>
</dbReference>
<dbReference type="Pfam" id="PF06224">
    <property type="entry name" value="AlkZ-like"/>
    <property type="match status" value="1"/>
</dbReference>
<dbReference type="InterPro" id="IPR009351">
    <property type="entry name" value="AlkZ-like"/>
</dbReference>
<dbReference type="Proteomes" id="UP000632535">
    <property type="component" value="Unassembled WGS sequence"/>
</dbReference>
<sequence length="415" mass="44683">MRITGDQRRRRLVAHQLALGVDRPGLPAARSPEDVTRRLVALHATDAPSVHLAVLARVPGLTLDDVRDALFERRDLVRVLGMRRTMFVVRREMVPVVHAGAATAVAGRLRARLLKELATLPTDPPVADPEALLAAAEYQVHAALVEHGPLDGAQLSRAAPLLRTAFLPTTDKAWDVRRTMTSPLLAVLSAEGSVVRGEPRGAWTSPRHVWELMTDWFPDGIPALDEDAARVELARAWLEAFGPATVADLKWWTGWNLGQARRAVAALDVREVEVEVGAPGADVQVADGVMLRSTDLDGLGPAGPADDVAQGHAALLPTLDPTTMGWTARDWYLGPHRPLLFDSAGNAGATVWWQGRVVGAWTARPDGEVVWRLLEDVGPEGEAAVAAEAARIGALLGGVGFTPGYVTPLYRELRA</sequence>
<evidence type="ECO:0008006" key="3">
    <source>
        <dbReference type="Google" id="ProtNLM"/>
    </source>
</evidence>
<name>A0ABQ2B3V7_9MICO</name>
<gene>
    <name evidence="1" type="ORF">GCM10007368_06980</name>
</gene>
<comment type="caution">
    <text evidence="1">The sequence shown here is derived from an EMBL/GenBank/DDBJ whole genome shotgun (WGS) entry which is preliminary data.</text>
</comment>
<reference evidence="2" key="1">
    <citation type="journal article" date="2019" name="Int. J. Syst. Evol. Microbiol.">
        <title>The Global Catalogue of Microorganisms (GCM) 10K type strain sequencing project: providing services to taxonomists for standard genome sequencing and annotation.</title>
        <authorList>
            <consortium name="The Broad Institute Genomics Platform"/>
            <consortium name="The Broad Institute Genome Sequencing Center for Infectious Disease"/>
            <person name="Wu L."/>
            <person name="Ma J."/>
        </authorList>
    </citation>
    <scope>NUCLEOTIDE SEQUENCE [LARGE SCALE GENOMIC DNA]</scope>
    <source>
        <strain evidence="2">CCM 8653</strain>
    </source>
</reference>
<accession>A0ABQ2B3V7</accession>
<protein>
    <recommendedName>
        <fullName evidence="3">Winged helix DNA-binding domain-containing protein</fullName>
    </recommendedName>
</protein>
<proteinExistence type="predicted"/>